<evidence type="ECO:0000256" key="9">
    <source>
        <dbReference type="ARBA" id="ARBA00022842"/>
    </source>
</evidence>
<proteinExistence type="inferred from homology"/>
<evidence type="ECO:0000256" key="5">
    <source>
        <dbReference type="ARBA" id="ARBA00012369"/>
    </source>
</evidence>
<comment type="subcellular location">
    <subcellularLocation>
        <location evidence="1">Membrane</location>
        <topology evidence="1">Multi-pass membrane protein</topology>
    </subcellularLocation>
</comment>
<dbReference type="Pfam" id="PF03372">
    <property type="entry name" value="Exo_endo_phos"/>
    <property type="match status" value="1"/>
</dbReference>
<dbReference type="PANTHER" id="PTHR16320">
    <property type="entry name" value="SPHINGOMYELINASE FAMILY MEMBER"/>
    <property type="match status" value="1"/>
</dbReference>
<evidence type="ECO:0000256" key="3">
    <source>
        <dbReference type="ARBA" id="ARBA00004991"/>
    </source>
</evidence>
<evidence type="ECO:0000256" key="7">
    <source>
        <dbReference type="ARBA" id="ARBA00022723"/>
    </source>
</evidence>
<evidence type="ECO:0000256" key="4">
    <source>
        <dbReference type="ARBA" id="ARBA00006335"/>
    </source>
</evidence>
<name>A0ABM0GYZ1_SACKO</name>
<evidence type="ECO:0000256" key="2">
    <source>
        <dbReference type="ARBA" id="ARBA00004760"/>
    </source>
</evidence>
<organism evidence="16 17">
    <name type="scientific">Saccoglossus kowalevskii</name>
    <name type="common">Acorn worm</name>
    <dbReference type="NCBI Taxonomy" id="10224"/>
    <lineage>
        <taxon>Eukaryota</taxon>
        <taxon>Metazoa</taxon>
        <taxon>Hemichordata</taxon>
        <taxon>Enteropneusta</taxon>
        <taxon>Harrimaniidae</taxon>
        <taxon>Saccoglossus</taxon>
    </lineage>
</organism>
<comment type="pathway">
    <text evidence="2">Lipid metabolism; sphingolipid metabolism.</text>
</comment>
<accession>A0ABM0GYZ1</accession>
<dbReference type="GeneID" id="100377848"/>
<keyword evidence="9" id="KW-0460">Magnesium</keyword>
<feature type="transmembrane region" description="Helical" evidence="14">
    <location>
        <begin position="471"/>
        <end position="496"/>
    </location>
</feature>
<evidence type="ECO:0000259" key="15">
    <source>
        <dbReference type="Pfam" id="PF03372"/>
    </source>
</evidence>
<keyword evidence="12" id="KW-0443">Lipid metabolism</keyword>
<evidence type="ECO:0000313" key="17">
    <source>
        <dbReference type="RefSeq" id="XP_002740507.1"/>
    </source>
</evidence>
<keyword evidence="10" id="KW-0746">Sphingolipid metabolism</keyword>
<reference evidence="17" key="1">
    <citation type="submission" date="2025-08" db="UniProtKB">
        <authorList>
            <consortium name="RefSeq"/>
        </authorList>
    </citation>
    <scope>IDENTIFICATION</scope>
    <source>
        <tissue evidence="17">Testes</tissue>
    </source>
</reference>
<evidence type="ECO:0000256" key="8">
    <source>
        <dbReference type="ARBA" id="ARBA00022801"/>
    </source>
</evidence>
<keyword evidence="8" id="KW-0378">Hydrolase</keyword>
<comment type="pathway">
    <text evidence="3">Sphingolipid metabolism.</text>
</comment>
<dbReference type="Gene3D" id="3.40.50.300">
    <property type="entry name" value="P-loop containing nucleotide triphosphate hydrolases"/>
    <property type="match status" value="1"/>
</dbReference>
<feature type="transmembrane region" description="Helical" evidence="14">
    <location>
        <begin position="448"/>
        <end position="465"/>
    </location>
</feature>
<dbReference type="Proteomes" id="UP000694865">
    <property type="component" value="Unplaced"/>
</dbReference>
<dbReference type="InterPro" id="IPR005135">
    <property type="entry name" value="Endo/exonuclease/phosphatase"/>
</dbReference>
<evidence type="ECO:0000256" key="14">
    <source>
        <dbReference type="SAM" id="Phobius"/>
    </source>
</evidence>
<dbReference type="SUPFAM" id="SSF56219">
    <property type="entry name" value="DNase I-like"/>
    <property type="match status" value="1"/>
</dbReference>
<dbReference type="InterPro" id="IPR027417">
    <property type="entry name" value="P-loop_NTPase"/>
</dbReference>
<feature type="domain" description="Endonuclease/exonuclease/phosphatase" evidence="15">
    <location>
        <begin position="133"/>
        <end position="369"/>
    </location>
</feature>
<sequence>MISKEIVASAVDSVLKHIDGINSIKEEQLSAIEAICNRKDTVAFLLTGFGKSLIFQILPLVIKELGYGALTQKNDVRSPRRPTVTPTYTAFYSQGQYRITSLCLRQTRLSRALGMSHHSARMAADLPVKLKLLTLNCWAIPFLSKLRKERIRHIGEEISTRDYDVVCLQEVWSSKDFKSLKDMLSDCLPYAYQFHSGVVGSAICVFSKSPITEMFYHKYSANGLPHFWHPGEWLTGSMVGLCRIIHHGIKINIYVTHLHEETNAIKKYYYAHRLIQAYELSQFIKFTTSESSDVNVLMGDFNTEQHEGGYELICKLIEMNDSWITQQSKANEHSAGITCVSPSNPFTIPDELKMWPNGARIDYIFYNSSQRYDVKCIETNVTMTKVPGKDYSYSDHEGVATTLEIMPTENQEKQRTSNSQNEQNKVREHVLRHIRSELVELKTRRLNWIFRIFLILGVVFAFLLLDIPGANIVMSIAIVPTSFLLWYCIFMATLWWKSEEKSLRENLNLVELELMNN</sequence>
<dbReference type="Gene3D" id="3.60.10.10">
    <property type="entry name" value="Endonuclease/exonuclease/phosphatase"/>
    <property type="match status" value="1"/>
</dbReference>
<dbReference type="SUPFAM" id="SSF52540">
    <property type="entry name" value="P-loop containing nucleoside triphosphate hydrolases"/>
    <property type="match status" value="1"/>
</dbReference>
<dbReference type="RefSeq" id="XP_002740507.1">
    <property type="nucleotide sequence ID" value="XM_002740461.1"/>
</dbReference>
<dbReference type="EC" id="3.1.4.12" evidence="5"/>
<evidence type="ECO:0000256" key="10">
    <source>
        <dbReference type="ARBA" id="ARBA00022919"/>
    </source>
</evidence>
<protein>
    <recommendedName>
        <fullName evidence="5">sphingomyelin phosphodiesterase</fullName>
        <ecNumber evidence="5">3.1.4.12</ecNumber>
    </recommendedName>
</protein>
<evidence type="ECO:0000313" key="16">
    <source>
        <dbReference type="Proteomes" id="UP000694865"/>
    </source>
</evidence>
<dbReference type="CDD" id="cd09079">
    <property type="entry name" value="RgfB-like"/>
    <property type="match status" value="1"/>
</dbReference>
<gene>
    <name evidence="17" type="primary">LOC100377848</name>
</gene>
<keyword evidence="7" id="KW-0479">Metal-binding</keyword>
<dbReference type="InterPro" id="IPR038772">
    <property type="entry name" value="Sph/SMPD2-like"/>
</dbReference>
<keyword evidence="13 14" id="KW-0472">Membrane</keyword>
<comment type="similarity">
    <text evidence="4">Belongs to the neutral sphingomyelinase family.</text>
</comment>
<evidence type="ECO:0000256" key="1">
    <source>
        <dbReference type="ARBA" id="ARBA00004141"/>
    </source>
</evidence>
<evidence type="ECO:0000256" key="6">
    <source>
        <dbReference type="ARBA" id="ARBA00022692"/>
    </source>
</evidence>
<keyword evidence="6 14" id="KW-0812">Transmembrane</keyword>
<keyword evidence="16" id="KW-1185">Reference proteome</keyword>
<evidence type="ECO:0000256" key="12">
    <source>
        <dbReference type="ARBA" id="ARBA00023098"/>
    </source>
</evidence>
<evidence type="ECO:0000256" key="13">
    <source>
        <dbReference type="ARBA" id="ARBA00023136"/>
    </source>
</evidence>
<dbReference type="InterPro" id="IPR036691">
    <property type="entry name" value="Endo/exonu/phosph_ase_sf"/>
</dbReference>
<keyword evidence="11 14" id="KW-1133">Transmembrane helix</keyword>
<evidence type="ECO:0000256" key="11">
    <source>
        <dbReference type="ARBA" id="ARBA00022989"/>
    </source>
</evidence>
<dbReference type="PANTHER" id="PTHR16320:SF24">
    <property type="entry name" value="PHOSPHODIESTERASE, PUTATIVE-RELATED"/>
    <property type="match status" value="1"/>
</dbReference>